<evidence type="ECO:0000313" key="2">
    <source>
        <dbReference type="EMBL" id="SUI92528.1"/>
    </source>
</evidence>
<protein>
    <submittedName>
        <fullName evidence="1">Cupin</fullName>
    </submittedName>
</protein>
<accession>A0A2X2HD87</accession>
<dbReference type="SUPFAM" id="SSF51182">
    <property type="entry name" value="RmlC-like cupins"/>
    <property type="match status" value="1"/>
</dbReference>
<evidence type="ECO:0000313" key="3">
    <source>
        <dbReference type="Proteomes" id="UP000255529"/>
    </source>
</evidence>
<reference evidence="2 3" key="1">
    <citation type="submission" date="2018-06" db="EMBL/GenBank/DDBJ databases">
        <authorList>
            <consortium name="Pathogen Informatics"/>
            <person name="Doyle S."/>
        </authorList>
    </citation>
    <scope>NUCLEOTIDE SEQUENCE [LARGE SCALE GENOMIC DNA]</scope>
    <source>
        <strain evidence="2 3">NCTC11544</strain>
    </source>
</reference>
<dbReference type="RefSeq" id="WP_012144919.1">
    <property type="nucleotide sequence ID" value="NZ_CAMIRZ010000001.1"/>
</dbReference>
<dbReference type="EMBL" id="JBFQXQ010000001">
    <property type="protein sequence ID" value="MEX3171880.1"/>
    <property type="molecule type" value="Genomic_DNA"/>
</dbReference>
<dbReference type="Gene3D" id="2.60.120.10">
    <property type="entry name" value="Jelly Rolls"/>
    <property type="match status" value="1"/>
</dbReference>
<evidence type="ECO:0000313" key="1">
    <source>
        <dbReference type="EMBL" id="MEX3171880.1"/>
    </source>
</evidence>
<dbReference type="InterPro" id="IPR014710">
    <property type="entry name" value="RmlC-like_jellyroll"/>
</dbReference>
<reference evidence="1 4" key="2">
    <citation type="submission" date="2024-07" db="EMBL/GenBank/DDBJ databases">
        <title>Genomes of novel Serratia strains from suburban soil.</title>
        <authorList>
            <person name="Markert E.X."/>
            <person name="Severe K."/>
            <person name="Severe L."/>
            <person name="Twing K.I."/>
            <person name="Ward L.M."/>
        </authorList>
    </citation>
    <scope>NUCLEOTIDE SEQUENCE [LARGE SCALE GENOMIC DNA]</scope>
    <source>
        <strain evidence="1 4">3C-UT</strain>
    </source>
</reference>
<dbReference type="EMBL" id="UGYN01000002">
    <property type="protein sequence ID" value="SUI92528.1"/>
    <property type="molecule type" value="Genomic_DNA"/>
</dbReference>
<keyword evidence="4" id="KW-1185">Reference proteome</keyword>
<dbReference type="Proteomes" id="UP000255529">
    <property type="component" value="Unassembled WGS sequence"/>
</dbReference>
<evidence type="ECO:0000313" key="4">
    <source>
        <dbReference type="Proteomes" id="UP001558101"/>
    </source>
</evidence>
<dbReference type="GeneID" id="74950512"/>
<organism evidence="2 3">
    <name type="scientific">Serratia quinivorans</name>
    <dbReference type="NCBI Taxonomy" id="137545"/>
    <lineage>
        <taxon>Bacteria</taxon>
        <taxon>Pseudomonadati</taxon>
        <taxon>Pseudomonadota</taxon>
        <taxon>Gammaproteobacteria</taxon>
        <taxon>Enterobacterales</taxon>
        <taxon>Yersiniaceae</taxon>
        <taxon>Serratia</taxon>
    </lineage>
</organism>
<sequence length="101" mass="10878">MLTFTAQTPFEKLDNGLIRRQGIMSNGARATEVKFDAGTFGQLQKRDFSLQTQVVSGEFEFTLGNDIQVVVAGESIVIPANTASGCFCLTAGTLWEIITTG</sequence>
<name>A0A2X2HD87_9GAMM</name>
<dbReference type="Proteomes" id="UP001558101">
    <property type="component" value="Unassembled WGS sequence"/>
</dbReference>
<proteinExistence type="predicted"/>
<dbReference type="AlphaFoldDB" id="A0A2X2HD87"/>
<gene>
    <name evidence="1" type="ORF">AB4M04_07265</name>
    <name evidence="2" type="ORF">NCTC11544_05585</name>
</gene>
<dbReference type="InterPro" id="IPR011051">
    <property type="entry name" value="RmlC_Cupin_sf"/>
</dbReference>